<protein>
    <recommendedName>
        <fullName evidence="3">MarR family transcriptional regulator</fullName>
    </recommendedName>
</protein>
<keyword evidence="2" id="KW-1185">Reference proteome</keyword>
<dbReference type="Proteomes" id="UP001500618">
    <property type="component" value="Unassembled WGS sequence"/>
</dbReference>
<evidence type="ECO:0000313" key="2">
    <source>
        <dbReference type="Proteomes" id="UP001500618"/>
    </source>
</evidence>
<accession>A0ABN2IP68</accession>
<reference evidence="1 2" key="1">
    <citation type="journal article" date="2019" name="Int. J. Syst. Evol. Microbiol.">
        <title>The Global Catalogue of Microorganisms (GCM) 10K type strain sequencing project: providing services to taxonomists for standard genome sequencing and annotation.</title>
        <authorList>
            <consortium name="The Broad Institute Genomics Platform"/>
            <consortium name="The Broad Institute Genome Sequencing Center for Infectious Disease"/>
            <person name="Wu L."/>
            <person name="Ma J."/>
        </authorList>
    </citation>
    <scope>NUCLEOTIDE SEQUENCE [LARGE SCALE GENOMIC DNA]</scope>
    <source>
        <strain evidence="1 2">JCM 14718</strain>
    </source>
</reference>
<evidence type="ECO:0000313" key="1">
    <source>
        <dbReference type="EMBL" id="GAA1708982.1"/>
    </source>
</evidence>
<name>A0ABN2IP68_9ACTN</name>
<proteinExistence type="predicted"/>
<gene>
    <name evidence="1" type="ORF">GCM10009765_68090</name>
</gene>
<comment type="caution">
    <text evidence="1">The sequence shown here is derived from an EMBL/GenBank/DDBJ whole genome shotgun (WGS) entry which is preliminary data.</text>
</comment>
<evidence type="ECO:0008006" key="3">
    <source>
        <dbReference type="Google" id="ProtNLM"/>
    </source>
</evidence>
<sequence length="52" mass="5671">MVDDLLTDELRLISGLAEGDRDQLAELLKALLAAVHERVDPEPSSPVGYQNP</sequence>
<dbReference type="EMBL" id="BAAANY010000032">
    <property type="protein sequence ID" value="GAA1708982.1"/>
    <property type="molecule type" value="Genomic_DNA"/>
</dbReference>
<organism evidence="1 2">
    <name type="scientific">Fodinicola feengrottensis</name>
    <dbReference type="NCBI Taxonomy" id="435914"/>
    <lineage>
        <taxon>Bacteria</taxon>
        <taxon>Bacillati</taxon>
        <taxon>Actinomycetota</taxon>
        <taxon>Actinomycetes</taxon>
        <taxon>Mycobacteriales</taxon>
        <taxon>Fodinicola</taxon>
    </lineage>
</organism>